<dbReference type="Proteomes" id="UP000694240">
    <property type="component" value="Chromosome 5"/>
</dbReference>
<dbReference type="AlphaFoldDB" id="A0A8T2DDI2"/>
<protein>
    <submittedName>
        <fullName evidence="2">Uncharacterized protein</fullName>
    </submittedName>
</protein>
<evidence type="ECO:0000313" key="2">
    <source>
        <dbReference type="EMBL" id="KAG7605141.1"/>
    </source>
</evidence>
<proteinExistence type="predicted"/>
<sequence length="106" mass="11984">MDGDCHPRRTDIVIQNLCSMFVKPMKAMMGAIILIRMRSEETVMNSDIGRETGHFEECEDSDISNESDQSEERGDSDDDGIGNVTDQFEECEDSDRGNEIDQNEES</sequence>
<feature type="region of interest" description="Disordered" evidence="1">
    <location>
        <begin position="45"/>
        <end position="106"/>
    </location>
</feature>
<keyword evidence="3" id="KW-1185">Reference proteome</keyword>
<evidence type="ECO:0000313" key="3">
    <source>
        <dbReference type="Proteomes" id="UP000694240"/>
    </source>
</evidence>
<evidence type="ECO:0000256" key="1">
    <source>
        <dbReference type="SAM" id="MobiDB-lite"/>
    </source>
</evidence>
<dbReference type="EMBL" id="JAEFBK010000005">
    <property type="protein sequence ID" value="KAG7605141.1"/>
    <property type="molecule type" value="Genomic_DNA"/>
</dbReference>
<reference evidence="2 3" key="1">
    <citation type="submission" date="2020-12" db="EMBL/GenBank/DDBJ databases">
        <title>Concerted genomic and epigenomic changes stabilize Arabidopsis allopolyploids.</title>
        <authorList>
            <person name="Chen Z."/>
        </authorList>
    </citation>
    <scope>NUCLEOTIDE SEQUENCE [LARGE SCALE GENOMIC DNA]</scope>
    <source>
        <strain evidence="2">Allo738</strain>
        <tissue evidence="2">Leaf</tissue>
    </source>
</reference>
<name>A0A8T2DDI2_9BRAS</name>
<feature type="compositionally biased region" description="Acidic residues" evidence="1">
    <location>
        <begin position="57"/>
        <end position="80"/>
    </location>
</feature>
<organism evidence="2 3">
    <name type="scientific">Arabidopsis thaliana x Arabidopsis arenosa</name>
    <dbReference type="NCBI Taxonomy" id="1240361"/>
    <lineage>
        <taxon>Eukaryota</taxon>
        <taxon>Viridiplantae</taxon>
        <taxon>Streptophyta</taxon>
        <taxon>Embryophyta</taxon>
        <taxon>Tracheophyta</taxon>
        <taxon>Spermatophyta</taxon>
        <taxon>Magnoliopsida</taxon>
        <taxon>eudicotyledons</taxon>
        <taxon>Gunneridae</taxon>
        <taxon>Pentapetalae</taxon>
        <taxon>rosids</taxon>
        <taxon>malvids</taxon>
        <taxon>Brassicales</taxon>
        <taxon>Brassicaceae</taxon>
        <taxon>Camelineae</taxon>
        <taxon>Arabidopsis</taxon>
    </lineage>
</organism>
<comment type="caution">
    <text evidence="2">The sequence shown here is derived from an EMBL/GenBank/DDBJ whole genome shotgun (WGS) entry which is preliminary data.</text>
</comment>
<accession>A0A8T2DDI2</accession>
<gene>
    <name evidence="2" type="ORF">ISN45_At05g041590</name>
</gene>